<feature type="domain" description="PhoH-like protein" evidence="7">
    <location>
        <begin position="31"/>
        <end position="235"/>
    </location>
</feature>
<dbReference type="GO" id="GO:0005524">
    <property type="term" value="F:ATP binding"/>
    <property type="evidence" value="ECO:0007669"/>
    <property type="project" value="UniProtKB-KW"/>
</dbReference>
<dbReference type="Pfam" id="PF02562">
    <property type="entry name" value="PhoH"/>
    <property type="match status" value="1"/>
</dbReference>
<evidence type="ECO:0000256" key="1">
    <source>
        <dbReference type="ARBA" id="ARBA00004496"/>
    </source>
</evidence>
<dbReference type="EMBL" id="MN740699">
    <property type="protein sequence ID" value="QHU08804.1"/>
    <property type="molecule type" value="Genomic_DNA"/>
</dbReference>
<evidence type="ECO:0000313" key="8">
    <source>
        <dbReference type="EMBL" id="QHU08804.1"/>
    </source>
</evidence>
<protein>
    <recommendedName>
        <fullName evidence="6">PhoH-like protein</fullName>
    </recommendedName>
</protein>
<comment type="subcellular location">
    <subcellularLocation>
        <location evidence="1">Cytoplasm</location>
    </subcellularLocation>
</comment>
<dbReference type="AlphaFoldDB" id="A0A6C0JYG4"/>
<sequence length="244" mass="27338">MSDQASKKTKNPQQRSTSLKIKIDDLLIFDPLTVNQKLFYDVYKKGTECIALTGCAGSGKTLISIYKALEEVLDKSNHYEKAVIVRSAVQVRDQGFVSGDLEEKSAIYELPYIGIATKLFNRSDAYQRLKEQKHLEFLTTTAIRGITLDNCIVIIDEATNLSWSELSATFTRLGSNSKIIICGDLLQNDLTKSRNDVSGLIDFLNVLSDIKGFVQIKFTTDDIVRSDLVKKFIIACEKRNIIPS</sequence>
<dbReference type="InterPro" id="IPR051451">
    <property type="entry name" value="PhoH2-like"/>
</dbReference>
<evidence type="ECO:0000256" key="2">
    <source>
        <dbReference type="ARBA" id="ARBA00010393"/>
    </source>
</evidence>
<accession>A0A6C0JYG4</accession>
<dbReference type="InterPro" id="IPR003714">
    <property type="entry name" value="PhoH"/>
</dbReference>
<evidence type="ECO:0000256" key="6">
    <source>
        <dbReference type="ARBA" id="ARBA00039970"/>
    </source>
</evidence>
<dbReference type="GO" id="GO:0005829">
    <property type="term" value="C:cytosol"/>
    <property type="evidence" value="ECO:0007669"/>
    <property type="project" value="TreeGrafter"/>
</dbReference>
<name>A0A6C0JYG4_9ZZZZ</name>
<evidence type="ECO:0000256" key="3">
    <source>
        <dbReference type="ARBA" id="ARBA00022490"/>
    </source>
</evidence>
<evidence type="ECO:0000259" key="7">
    <source>
        <dbReference type="Pfam" id="PF02562"/>
    </source>
</evidence>
<proteinExistence type="inferred from homology"/>
<keyword evidence="3" id="KW-0963">Cytoplasm</keyword>
<keyword evidence="4" id="KW-0547">Nucleotide-binding</keyword>
<dbReference type="PANTHER" id="PTHR30473:SF1">
    <property type="entry name" value="PHOH-LIKE PROTEIN"/>
    <property type="match status" value="1"/>
</dbReference>
<keyword evidence="5" id="KW-0067">ATP-binding</keyword>
<organism evidence="8">
    <name type="scientific">viral metagenome</name>
    <dbReference type="NCBI Taxonomy" id="1070528"/>
    <lineage>
        <taxon>unclassified sequences</taxon>
        <taxon>metagenomes</taxon>
        <taxon>organismal metagenomes</taxon>
    </lineage>
</organism>
<dbReference type="Gene3D" id="3.40.50.300">
    <property type="entry name" value="P-loop containing nucleotide triphosphate hydrolases"/>
    <property type="match status" value="1"/>
</dbReference>
<dbReference type="SUPFAM" id="SSF52540">
    <property type="entry name" value="P-loop containing nucleoside triphosphate hydrolases"/>
    <property type="match status" value="1"/>
</dbReference>
<reference evidence="8" key="1">
    <citation type="journal article" date="2020" name="Nature">
        <title>Giant virus diversity and host interactions through global metagenomics.</title>
        <authorList>
            <person name="Schulz F."/>
            <person name="Roux S."/>
            <person name="Paez-Espino D."/>
            <person name="Jungbluth S."/>
            <person name="Walsh D.A."/>
            <person name="Denef V.J."/>
            <person name="McMahon K.D."/>
            <person name="Konstantinidis K.T."/>
            <person name="Eloe-Fadrosh E.A."/>
            <person name="Kyrpides N.C."/>
            <person name="Woyke T."/>
        </authorList>
    </citation>
    <scope>NUCLEOTIDE SEQUENCE</scope>
    <source>
        <strain evidence="8">GVMAG-S-1064190-84</strain>
    </source>
</reference>
<evidence type="ECO:0000256" key="5">
    <source>
        <dbReference type="ARBA" id="ARBA00022840"/>
    </source>
</evidence>
<comment type="similarity">
    <text evidence="2">Belongs to the PhoH family.</text>
</comment>
<evidence type="ECO:0000256" key="4">
    <source>
        <dbReference type="ARBA" id="ARBA00022741"/>
    </source>
</evidence>
<dbReference type="InterPro" id="IPR027417">
    <property type="entry name" value="P-loop_NTPase"/>
</dbReference>
<dbReference type="PANTHER" id="PTHR30473">
    <property type="entry name" value="PROTEIN PHOH"/>
    <property type="match status" value="1"/>
</dbReference>